<sequence>MLTMTTTFKKRAPSDSTLSVPQELIDYILDFLHDDVPTLRMCSLVSRAFLPCSRYHIYSSVTIIHVDELDLFRERYAGQLYQTQNLAALLEHSPHVPPLVTRFGMHSMAMMEDASMDISSFSIISSLHNLSHIELIAHQSLESWDAFPPVNLRPFLAALRSVPLKTFKFCAVALATSEQFEDLFTAIANPALKHLSLVCDYGADLTPGPYPPIRPPPDGLPALESLCIAGCGTSDNISWLFFKQSLYDIRGIRHLSLQLSDNAAPPLIQRLLNAMQGTLESLTLEAFTIPHLDLSGHRNLFSFFIIMASSLDPRSLTMALNPTLQTLTVEQLCHNWQRDSRRSVPAWAEFDNHLDRQALLALQRVHVRLHDSLHVGCYWFGCDGREFPRDHERWKRQVEDAMPLLKGRGVLEVEVVKQRYCIPRALE</sequence>
<evidence type="ECO:0000313" key="1">
    <source>
        <dbReference type="EMBL" id="PBK65490.1"/>
    </source>
</evidence>
<dbReference type="EMBL" id="KZ293445">
    <property type="protein sequence ID" value="PBK65490.1"/>
    <property type="molecule type" value="Genomic_DNA"/>
</dbReference>
<evidence type="ECO:0008006" key="3">
    <source>
        <dbReference type="Google" id="ProtNLM"/>
    </source>
</evidence>
<proteinExistence type="predicted"/>
<dbReference type="Proteomes" id="UP000218334">
    <property type="component" value="Unassembled WGS sequence"/>
</dbReference>
<protein>
    <recommendedName>
        <fullName evidence="3">F-box domain-containing protein</fullName>
    </recommendedName>
</protein>
<reference evidence="2" key="1">
    <citation type="journal article" date="2017" name="Nat. Ecol. Evol.">
        <title>Genome expansion and lineage-specific genetic innovations in the forest pathogenic fungi Armillaria.</title>
        <authorList>
            <person name="Sipos G."/>
            <person name="Prasanna A.N."/>
            <person name="Walter M.C."/>
            <person name="O'Connor E."/>
            <person name="Balint B."/>
            <person name="Krizsan K."/>
            <person name="Kiss B."/>
            <person name="Hess J."/>
            <person name="Varga T."/>
            <person name="Slot J."/>
            <person name="Riley R."/>
            <person name="Boka B."/>
            <person name="Rigling D."/>
            <person name="Barry K."/>
            <person name="Lee J."/>
            <person name="Mihaltcheva S."/>
            <person name="LaButti K."/>
            <person name="Lipzen A."/>
            <person name="Waldron R."/>
            <person name="Moloney N.M."/>
            <person name="Sperisen C."/>
            <person name="Kredics L."/>
            <person name="Vagvoelgyi C."/>
            <person name="Patrignani A."/>
            <person name="Fitzpatrick D."/>
            <person name="Nagy I."/>
            <person name="Doyle S."/>
            <person name="Anderson J.B."/>
            <person name="Grigoriev I.V."/>
            <person name="Gueldener U."/>
            <person name="Muensterkoetter M."/>
            <person name="Nagy L.G."/>
        </authorList>
    </citation>
    <scope>NUCLEOTIDE SEQUENCE [LARGE SCALE GENOMIC DNA]</scope>
    <source>
        <strain evidence="2">28-4</strain>
    </source>
</reference>
<organism evidence="1 2">
    <name type="scientific">Armillaria solidipes</name>
    <dbReference type="NCBI Taxonomy" id="1076256"/>
    <lineage>
        <taxon>Eukaryota</taxon>
        <taxon>Fungi</taxon>
        <taxon>Dikarya</taxon>
        <taxon>Basidiomycota</taxon>
        <taxon>Agaricomycotina</taxon>
        <taxon>Agaricomycetes</taxon>
        <taxon>Agaricomycetidae</taxon>
        <taxon>Agaricales</taxon>
        <taxon>Marasmiineae</taxon>
        <taxon>Physalacriaceae</taxon>
        <taxon>Armillaria</taxon>
    </lineage>
</organism>
<evidence type="ECO:0000313" key="2">
    <source>
        <dbReference type="Proteomes" id="UP000218334"/>
    </source>
</evidence>
<dbReference type="AlphaFoldDB" id="A0A2H3B728"/>
<accession>A0A2H3B728</accession>
<keyword evidence="2" id="KW-1185">Reference proteome</keyword>
<name>A0A2H3B728_9AGAR</name>
<gene>
    <name evidence="1" type="ORF">ARMSODRAFT_1087390</name>
</gene>